<evidence type="ECO:0000256" key="1">
    <source>
        <dbReference type="SAM" id="MobiDB-lite"/>
    </source>
</evidence>
<evidence type="ECO:0000313" key="3">
    <source>
        <dbReference type="Proteomes" id="UP000006514"/>
    </source>
</evidence>
<protein>
    <submittedName>
        <fullName evidence="2">Uncharacterized protein</fullName>
    </submittedName>
</protein>
<dbReference type="EMBL" id="JH687817">
    <property type="protein sequence ID" value="EJD39055.1"/>
    <property type="molecule type" value="Genomic_DNA"/>
</dbReference>
<keyword evidence="3" id="KW-1185">Reference proteome</keyword>
<feature type="compositionally biased region" description="Basic and acidic residues" evidence="1">
    <location>
        <begin position="7"/>
        <end position="32"/>
    </location>
</feature>
<evidence type="ECO:0000313" key="2">
    <source>
        <dbReference type="EMBL" id="EJD39055.1"/>
    </source>
</evidence>
<dbReference type="Proteomes" id="UP000006514">
    <property type="component" value="Unassembled WGS sequence"/>
</dbReference>
<accession>J0D149</accession>
<sequence>MGRLPKYKTEEERNEARRRSRREYYERNSERERGMALQRYHAKKQLSHSTRAAAPRQVVKPLENVLPHTVAFYGQPIDLGEWQNLEVVAYCLEEDLKAWLKGGRAEQVWDDLTTRLIAAVGRSKPAKVVLNEVLDGQTIAEHVLEYTGQARVCAWQRRERRYIATFDRISHNATRAFQGLAELKALFNEGGKALGDSYEQGDLIWQCT</sequence>
<dbReference type="InParanoid" id="J0D149"/>
<name>J0D149_AURST</name>
<feature type="region of interest" description="Disordered" evidence="1">
    <location>
        <begin position="1"/>
        <end position="32"/>
    </location>
</feature>
<gene>
    <name evidence="2" type="ORF">AURDEDRAFT_171850</name>
</gene>
<organism evidence="2 3">
    <name type="scientific">Auricularia subglabra (strain TFB-10046 / SS5)</name>
    <name type="common">White-rot fungus</name>
    <name type="synonym">Auricularia delicata (strain TFB10046)</name>
    <dbReference type="NCBI Taxonomy" id="717982"/>
    <lineage>
        <taxon>Eukaryota</taxon>
        <taxon>Fungi</taxon>
        <taxon>Dikarya</taxon>
        <taxon>Basidiomycota</taxon>
        <taxon>Agaricomycotina</taxon>
        <taxon>Agaricomycetes</taxon>
        <taxon>Auriculariales</taxon>
        <taxon>Auriculariaceae</taxon>
        <taxon>Auricularia</taxon>
    </lineage>
</organism>
<reference evidence="3" key="1">
    <citation type="journal article" date="2012" name="Science">
        <title>The Paleozoic origin of enzymatic lignin decomposition reconstructed from 31 fungal genomes.</title>
        <authorList>
            <person name="Floudas D."/>
            <person name="Binder M."/>
            <person name="Riley R."/>
            <person name="Barry K."/>
            <person name="Blanchette R.A."/>
            <person name="Henrissat B."/>
            <person name="Martinez A.T."/>
            <person name="Otillar R."/>
            <person name="Spatafora J.W."/>
            <person name="Yadav J.S."/>
            <person name="Aerts A."/>
            <person name="Benoit I."/>
            <person name="Boyd A."/>
            <person name="Carlson A."/>
            <person name="Copeland A."/>
            <person name="Coutinho P.M."/>
            <person name="de Vries R.P."/>
            <person name="Ferreira P."/>
            <person name="Findley K."/>
            <person name="Foster B."/>
            <person name="Gaskell J."/>
            <person name="Glotzer D."/>
            <person name="Gorecki P."/>
            <person name="Heitman J."/>
            <person name="Hesse C."/>
            <person name="Hori C."/>
            <person name="Igarashi K."/>
            <person name="Jurgens J.A."/>
            <person name="Kallen N."/>
            <person name="Kersten P."/>
            <person name="Kohler A."/>
            <person name="Kuees U."/>
            <person name="Kumar T.K.A."/>
            <person name="Kuo A."/>
            <person name="LaButti K."/>
            <person name="Larrondo L.F."/>
            <person name="Lindquist E."/>
            <person name="Ling A."/>
            <person name="Lombard V."/>
            <person name="Lucas S."/>
            <person name="Lundell T."/>
            <person name="Martin R."/>
            <person name="McLaughlin D.J."/>
            <person name="Morgenstern I."/>
            <person name="Morin E."/>
            <person name="Murat C."/>
            <person name="Nagy L.G."/>
            <person name="Nolan M."/>
            <person name="Ohm R.A."/>
            <person name="Patyshakuliyeva A."/>
            <person name="Rokas A."/>
            <person name="Ruiz-Duenas F.J."/>
            <person name="Sabat G."/>
            <person name="Salamov A."/>
            <person name="Samejima M."/>
            <person name="Schmutz J."/>
            <person name="Slot J.C."/>
            <person name="St John F."/>
            <person name="Stenlid J."/>
            <person name="Sun H."/>
            <person name="Sun S."/>
            <person name="Syed K."/>
            <person name="Tsang A."/>
            <person name="Wiebenga A."/>
            <person name="Young D."/>
            <person name="Pisabarro A."/>
            <person name="Eastwood D.C."/>
            <person name="Martin F."/>
            <person name="Cullen D."/>
            <person name="Grigoriev I.V."/>
            <person name="Hibbett D.S."/>
        </authorList>
    </citation>
    <scope>NUCLEOTIDE SEQUENCE [LARGE SCALE GENOMIC DNA]</scope>
    <source>
        <strain evidence="3">TFB10046</strain>
    </source>
</reference>
<proteinExistence type="predicted"/>
<dbReference type="KEGG" id="adl:AURDEDRAFT_171850"/>
<dbReference type="AlphaFoldDB" id="J0D149"/>